<name>A0A833HN22_9FIRM</name>
<protein>
    <submittedName>
        <fullName evidence="1">Uncharacterized protein</fullName>
    </submittedName>
</protein>
<dbReference type="EMBL" id="WBZB01000038">
    <property type="protein sequence ID" value="KAB3528957.1"/>
    <property type="molecule type" value="Genomic_DNA"/>
</dbReference>
<gene>
    <name evidence="1" type="ORF">F8153_10680</name>
</gene>
<comment type="caution">
    <text evidence="1">The sequence shown here is derived from an EMBL/GenBank/DDBJ whole genome shotgun (WGS) entry which is preliminary data.</text>
</comment>
<keyword evidence="2" id="KW-1185">Reference proteome</keyword>
<organism evidence="1 2">
    <name type="scientific">Alkaliphilus serpentinus</name>
    <dbReference type="NCBI Taxonomy" id="1482731"/>
    <lineage>
        <taxon>Bacteria</taxon>
        <taxon>Bacillati</taxon>
        <taxon>Bacillota</taxon>
        <taxon>Clostridia</taxon>
        <taxon>Peptostreptococcales</taxon>
        <taxon>Natronincolaceae</taxon>
        <taxon>Alkaliphilus</taxon>
    </lineage>
</organism>
<sequence>MGDVTCEMLDKEFKAKTGSEIVDKPREFGGFLTSEVIKASGRYRYNDLFKRISGNNFSLSYRVD</sequence>
<dbReference type="AlphaFoldDB" id="A0A833HN22"/>
<evidence type="ECO:0000313" key="2">
    <source>
        <dbReference type="Proteomes" id="UP000465601"/>
    </source>
</evidence>
<accession>A0A833HN22</accession>
<proteinExistence type="predicted"/>
<dbReference type="Proteomes" id="UP000465601">
    <property type="component" value="Unassembled WGS sequence"/>
</dbReference>
<reference evidence="1 2" key="1">
    <citation type="submission" date="2019-10" db="EMBL/GenBank/DDBJ databases">
        <title>Alkaliphilus serpentinus sp. nov. and Alkaliphilus pronyensis sp. nov., two novel anaerobic alkaliphilic species isolated from the serpentinized-hosted hydrothermal field of the Prony Bay (New Caledonia).</title>
        <authorList>
            <person name="Postec A."/>
        </authorList>
    </citation>
    <scope>NUCLEOTIDE SEQUENCE [LARGE SCALE GENOMIC DNA]</scope>
    <source>
        <strain evidence="1 2">LacT</strain>
    </source>
</reference>
<evidence type="ECO:0000313" key="1">
    <source>
        <dbReference type="EMBL" id="KAB3528957.1"/>
    </source>
</evidence>
<dbReference type="RefSeq" id="WP_192929776.1">
    <property type="nucleotide sequence ID" value="NZ_WBZB01000038.1"/>
</dbReference>